<evidence type="ECO:0000313" key="1">
    <source>
        <dbReference type="EMBL" id="PZR79482.1"/>
    </source>
</evidence>
<comment type="caution">
    <text evidence="1">The sequence shown here is derived from an EMBL/GenBank/DDBJ whole genome shotgun (WGS) entry which is preliminary data.</text>
</comment>
<organism evidence="1 2">
    <name type="scientific">Candidatus Aeolococcus gillhamiae</name>
    <dbReference type="NCBI Taxonomy" id="3127015"/>
    <lineage>
        <taxon>Bacteria</taxon>
        <taxon>Bacillati</taxon>
        <taxon>Candidatus Dormiibacterota</taxon>
        <taxon>Candidatus Dormibacteria</taxon>
        <taxon>Candidatus Aeolococcales</taxon>
        <taxon>Candidatus Aeolococcaceae</taxon>
        <taxon>Candidatus Aeolococcus</taxon>
    </lineage>
</organism>
<dbReference type="AlphaFoldDB" id="A0A2W5Z2N6"/>
<dbReference type="EMBL" id="QHBU01000203">
    <property type="protein sequence ID" value="PZR79482.1"/>
    <property type="molecule type" value="Genomic_DNA"/>
</dbReference>
<sequence length="121" mass="13412">MYAEDLDLCWRLAQRGWRRVLEPQVAVSHVGNASGVQAWGDLRTGRWLDATYDWYRLRHGPSQTRVLAAVNSAGVAYLLGPVLARKAAGRPLQDWQRELPRAFTHHLRALLRGGGVAGAAS</sequence>
<reference evidence="1 2" key="1">
    <citation type="journal article" date="2017" name="Nature">
        <title>Atmospheric trace gases support primary production in Antarctic desert surface soil.</title>
        <authorList>
            <person name="Ji M."/>
            <person name="Greening C."/>
            <person name="Vanwonterghem I."/>
            <person name="Carere C.R."/>
            <person name="Bay S.K."/>
            <person name="Steen J.A."/>
            <person name="Montgomery K."/>
            <person name="Lines T."/>
            <person name="Beardall J."/>
            <person name="van Dorst J."/>
            <person name="Snape I."/>
            <person name="Stott M.B."/>
            <person name="Hugenholtz P."/>
            <person name="Ferrari B.C."/>
        </authorList>
    </citation>
    <scope>NUCLEOTIDE SEQUENCE [LARGE SCALE GENOMIC DNA]</scope>
    <source>
        <strain evidence="1">RRmetagenome_bin12</strain>
    </source>
</reference>
<evidence type="ECO:0000313" key="2">
    <source>
        <dbReference type="Proteomes" id="UP000248724"/>
    </source>
</evidence>
<dbReference type="InterPro" id="IPR029044">
    <property type="entry name" value="Nucleotide-diphossugar_trans"/>
</dbReference>
<accession>A0A2W5Z2N6</accession>
<name>A0A2W5Z2N6_9BACT</name>
<dbReference type="Proteomes" id="UP000248724">
    <property type="component" value="Unassembled WGS sequence"/>
</dbReference>
<evidence type="ECO:0008006" key="3">
    <source>
        <dbReference type="Google" id="ProtNLM"/>
    </source>
</evidence>
<gene>
    <name evidence="1" type="ORF">DLM65_10665</name>
</gene>
<protein>
    <recommendedName>
        <fullName evidence="3">Glycosyltransferase 2-like domain-containing protein</fullName>
    </recommendedName>
</protein>
<proteinExistence type="predicted"/>
<dbReference type="SUPFAM" id="SSF53448">
    <property type="entry name" value="Nucleotide-diphospho-sugar transferases"/>
    <property type="match status" value="1"/>
</dbReference>